<evidence type="ECO:0000256" key="1">
    <source>
        <dbReference type="SAM" id="MobiDB-lite"/>
    </source>
</evidence>
<dbReference type="Proteomes" id="UP001149140">
    <property type="component" value="Unassembled WGS sequence"/>
</dbReference>
<evidence type="ECO:0000313" key="3">
    <source>
        <dbReference type="Proteomes" id="UP001149140"/>
    </source>
</evidence>
<dbReference type="RefSeq" id="WP_270041159.1">
    <property type="nucleotide sequence ID" value="NZ_JAPDOD010000015.1"/>
</dbReference>
<sequence length="62" mass="6845">MTEHEQQADELQELSEQVGDDIAEAREDWERKKADDKVPGAQGAPRGESGSELPPPEPDETD</sequence>
<keyword evidence="3" id="KW-1185">Reference proteome</keyword>
<name>A0A9X3S3A8_9ACTN</name>
<feature type="compositionally biased region" description="Acidic residues" evidence="1">
    <location>
        <begin position="8"/>
        <end position="22"/>
    </location>
</feature>
<feature type="region of interest" description="Disordered" evidence="1">
    <location>
        <begin position="1"/>
        <end position="62"/>
    </location>
</feature>
<evidence type="ECO:0000313" key="2">
    <source>
        <dbReference type="EMBL" id="MDA0161926.1"/>
    </source>
</evidence>
<dbReference type="EMBL" id="JAPDOD010000015">
    <property type="protein sequence ID" value="MDA0161926.1"/>
    <property type="molecule type" value="Genomic_DNA"/>
</dbReference>
<gene>
    <name evidence="2" type="ORF">OM076_16750</name>
</gene>
<dbReference type="AlphaFoldDB" id="A0A9X3S3A8"/>
<comment type="caution">
    <text evidence="2">The sequence shown here is derived from an EMBL/GenBank/DDBJ whole genome shotgun (WGS) entry which is preliminary data.</text>
</comment>
<feature type="compositionally biased region" description="Basic and acidic residues" evidence="1">
    <location>
        <begin position="23"/>
        <end position="38"/>
    </location>
</feature>
<proteinExistence type="predicted"/>
<reference evidence="2" key="1">
    <citation type="submission" date="2022-10" db="EMBL/GenBank/DDBJ databases">
        <title>The WGS of Solirubrobacter ginsenosidimutans DSM 21036.</title>
        <authorList>
            <person name="Jiang Z."/>
        </authorList>
    </citation>
    <scope>NUCLEOTIDE SEQUENCE</scope>
    <source>
        <strain evidence="2">DSM 21036</strain>
    </source>
</reference>
<organism evidence="2 3">
    <name type="scientific">Solirubrobacter ginsenosidimutans</name>
    <dbReference type="NCBI Taxonomy" id="490573"/>
    <lineage>
        <taxon>Bacteria</taxon>
        <taxon>Bacillati</taxon>
        <taxon>Actinomycetota</taxon>
        <taxon>Thermoleophilia</taxon>
        <taxon>Solirubrobacterales</taxon>
        <taxon>Solirubrobacteraceae</taxon>
        <taxon>Solirubrobacter</taxon>
    </lineage>
</organism>
<protein>
    <submittedName>
        <fullName evidence="2">Uncharacterized protein</fullName>
    </submittedName>
</protein>
<accession>A0A9X3S3A8</accession>